<evidence type="ECO:0000313" key="2">
    <source>
        <dbReference type="Proteomes" id="UP000012313"/>
    </source>
</evidence>
<name>N1WLF9_9LEPT</name>
<evidence type="ECO:0000313" key="1">
    <source>
        <dbReference type="EMBL" id="EMY78062.1"/>
    </source>
</evidence>
<organism evidence="1 2">
    <name type="scientific">Leptospira weilii serovar Ranarum str. ICFT</name>
    <dbReference type="NCBI Taxonomy" id="1218598"/>
    <lineage>
        <taxon>Bacteria</taxon>
        <taxon>Pseudomonadati</taxon>
        <taxon>Spirochaetota</taxon>
        <taxon>Spirochaetia</taxon>
        <taxon>Leptospirales</taxon>
        <taxon>Leptospiraceae</taxon>
        <taxon>Leptospira</taxon>
    </lineage>
</organism>
<dbReference type="EMBL" id="AOHC02000026">
    <property type="protein sequence ID" value="EMY78062.1"/>
    <property type="molecule type" value="Genomic_DNA"/>
</dbReference>
<comment type="caution">
    <text evidence="1">The sequence shown here is derived from an EMBL/GenBank/DDBJ whole genome shotgun (WGS) entry which is preliminary data.</text>
</comment>
<sequence>MSIYKSNFKSTFLIRLLRETFYDAHSFILEFSKHSLPTSWTHESALLLRPGNDP</sequence>
<gene>
    <name evidence="1" type="ORF">LEP1GSC060_1746</name>
</gene>
<dbReference type="STRING" id="1218598.LEP1GSC060_1746"/>
<dbReference type="AlphaFoldDB" id="N1WLF9"/>
<keyword evidence="2" id="KW-1185">Reference proteome</keyword>
<protein>
    <submittedName>
        <fullName evidence="1">Uncharacterized protein</fullName>
    </submittedName>
</protein>
<proteinExistence type="predicted"/>
<dbReference type="Proteomes" id="UP000012313">
    <property type="component" value="Unassembled WGS sequence"/>
</dbReference>
<accession>N1WLF9</accession>
<reference evidence="1" key="1">
    <citation type="submission" date="2013-03" db="EMBL/GenBank/DDBJ databases">
        <authorList>
            <person name="Harkins D.M."/>
            <person name="Durkin A.S."/>
            <person name="Brinkac L.M."/>
            <person name="Haft D.H."/>
            <person name="Selengut J.D."/>
            <person name="Sanka R."/>
            <person name="DePew J."/>
            <person name="Purushe J."/>
            <person name="Hartskeerl R.A."/>
            <person name="Ahmed A."/>
            <person name="van der Linden H."/>
            <person name="Goris M.G.A."/>
            <person name="Vinetz J.M."/>
            <person name="Sutton G.G."/>
            <person name="Nierman W.C."/>
            <person name="Fouts D.E."/>
        </authorList>
    </citation>
    <scope>NUCLEOTIDE SEQUENCE [LARGE SCALE GENOMIC DNA]</scope>
    <source>
        <strain evidence="1">ICFT</strain>
    </source>
</reference>